<organism evidence="1 2">
    <name type="scientific">Sphingomonas daechungensis</name>
    <dbReference type="NCBI Taxonomy" id="1176646"/>
    <lineage>
        <taxon>Bacteria</taxon>
        <taxon>Pseudomonadati</taxon>
        <taxon>Pseudomonadota</taxon>
        <taxon>Alphaproteobacteria</taxon>
        <taxon>Sphingomonadales</taxon>
        <taxon>Sphingomonadaceae</taxon>
        <taxon>Sphingomonas</taxon>
    </lineage>
</organism>
<dbReference type="EMBL" id="CP060780">
    <property type="protein sequence ID" value="QNP43473.1"/>
    <property type="molecule type" value="Genomic_DNA"/>
</dbReference>
<evidence type="ECO:0000313" key="1">
    <source>
        <dbReference type="EMBL" id="QNP43473.1"/>
    </source>
</evidence>
<evidence type="ECO:0000313" key="2">
    <source>
        <dbReference type="Proteomes" id="UP000516134"/>
    </source>
</evidence>
<reference evidence="1 2" key="1">
    <citation type="submission" date="2020-08" db="EMBL/GenBank/DDBJ databases">
        <title>Genome sequence of Sphingomonas daechungensis KACC 18115T.</title>
        <authorList>
            <person name="Hyun D.-W."/>
            <person name="Bae J.-W."/>
        </authorList>
    </citation>
    <scope>NUCLEOTIDE SEQUENCE [LARGE SCALE GENOMIC DNA]</scope>
    <source>
        <strain evidence="1 2">KACC 18115</strain>
    </source>
</reference>
<protein>
    <submittedName>
        <fullName evidence="1">Uncharacterized protein</fullName>
    </submittedName>
</protein>
<sequence>MTTATHAIDLAPNRHDDINDRALTEMFRRTTFRWDSYMLGCRHVHLRNSHDRLKVIALPEKLSTNPHLHCFADLSEAQWGDQLRQLPWEWKLEQIWQEVTEGSGTIHITADFDRGAAVYRTKEALRHDHDYLHSWDFHRDDKLKERRCAPRHQRRAAVRRCRTHQ</sequence>
<gene>
    <name evidence="1" type="ORF">H9L15_01295</name>
</gene>
<dbReference type="Proteomes" id="UP000516134">
    <property type="component" value="Chromosome"/>
</dbReference>
<dbReference type="RefSeq" id="WP_187714903.1">
    <property type="nucleotide sequence ID" value="NZ_CP060780.1"/>
</dbReference>
<accession>A0ABX6T739</accession>
<name>A0ABX6T739_9SPHN</name>
<proteinExistence type="predicted"/>
<keyword evidence="2" id="KW-1185">Reference proteome</keyword>